<feature type="repeat" description="ANK" evidence="3">
    <location>
        <begin position="256"/>
        <end position="288"/>
    </location>
</feature>
<dbReference type="InterPro" id="IPR024810">
    <property type="entry name" value="MAB21L/cGLR"/>
</dbReference>
<feature type="domain" description="Mab-21-like nucleotidyltransferase" evidence="5">
    <location>
        <begin position="452"/>
        <end position="637"/>
    </location>
</feature>
<dbReference type="Gene3D" id="3.30.460.90">
    <property type="match status" value="1"/>
</dbReference>
<reference evidence="6 7" key="1">
    <citation type="journal article" date="2018" name="Sci. Rep.">
        <title>Comparative analysis of the Pocillopora damicornis genome highlights role of immune system in coral evolution.</title>
        <authorList>
            <person name="Cunning R."/>
            <person name="Bay R.A."/>
            <person name="Gillette P."/>
            <person name="Baker A.C."/>
            <person name="Traylor-Knowles N."/>
        </authorList>
    </citation>
    <scope>NUCLEOTIDE SEQUENCE [LARGE SCALE GENOMIC DNA]</scope>
    <source>
        <strain evidence="6">RSMAS</strain>
        <tissue evidence="6">Whole animal</tissue>
    </source>
</reference>
<feature type="region of interest" description="Disordered" evidence="4">
    <location>
        <begin position="671"/>
        <end position="696"/>
    </location>
</feature>
<evidence type="ECO:0000256" key="4">
    <source>
        <dbReference type="SAM" id="MobiDB-lite"/>
    </source>
</evidence>
<dbReference type="SMART" id="SM00248">
    <property type="entry name" value="ANK"/>
    <property type="match status" value="8"/>
</dbReference>
<evidence type="ECO:0000313" key="7">
    <source>
        <dbReference type="Proteomes" id="UP000275408"/>
    </source>
</evidence>
<evidence type="ECO:0000313" key="6">
    <source>
        <dbReference type="EMBL" id="RMX56546.1"/>
    </source>
</evidence>
<evidence type="ECO:0000259" key="5">
    <source>
        <dbReference type="Pfam" id="PF03281"/>
    </source>
</evidence>
<feature type="repeat" description="ANK" evidence="3">
    <location>
        <begin position="34"/>
        <end position="68"/>
    </location>
</feature>
<feature type="repeat" description="ANK" evidence="3">
    <location>
        <begin position="222"/>
        <end position="255"/>
    </location>
</feature>
<dbReference type="InterPro" id="IPR046903">
    <property type="entry name" value="Mab-21-like_nuc_Trfase"/>
</dbReference>
<dbReference type="PROSITE" id="PS50088">
    <property type="entry name" value="ANK_REPEAT"/>
    <property type="match status" value="4"/>
</dbReference>
<comment type="caution">
    <text evidence="6">The sequence shown here is derived from an EMBL/GenBank/DDBJ whole genome shotgun (WGS) entry which is preliminary data.</text>
</comment>
<keyword evidence="7" id="KW-1185">Reference proteome</keyword>
<dbReference type="Pfam" id="PF12796">
    <property type="entry name" value="Ank_2"/>
    <property type="match status" value="2"/>
</dbReference>
<dbReference type="EMBL" id="RCHS01000828">
    <property type="protein sequence ID" value="RMX56546.1"/>
    <property type="molecule type" value="Genomic_DNA"/>
</dbReference>
<dbReference type="InterPro" id="IPR036770">
    <property type="entry name" value="Ankyrin_rpt-contain_sf"/>
</dbReference>
<dbReference type="Pfam" id="PF03281">
    <property type="entry name" value="Mab-21"/>
    <property type="match status" value="1"/>
</dbReference>
<keyword evidence="1" id="KW-0677">Repeat</keyword>
<protein>
    <recommendedName>
        <fullName evidence="5">Mab-21-like nucleotidyltransferase domain-containing protein</fullName>
    </recommendedName>
</protein>
<dbReference type="AlphaFoldDB" id="A0A3M6US99"/>
<organism evidence="6 7">
    <name type="scientific">Pocillopora damicornis</name>
    <name type="common">Cauliflower coral</name>
    <name type="synonym">Millepora damicornis</name>
    <dbReference type="NCBI Taxonomy" id="46731"/>
    <lineage>
        <taxon>Eukaryota</taxon>
        <taxon>Metazoa</taxon>
        <taxon>Cnidaria</taxon>
        <taxon>Anthozoa</taxon>
        <taxon>Hexacorallia</taxon>
        <taxon>Scleractinia</taxon>
        <taxon>Astrocoeniina</taxon>
        <taxon>Pocilloporidae</taxon>
        <taxon>Pocillopora</taxon>
    </lineage>
</organism>
<evidence type="ECO:0000256" key="1">
    <source>
        <dbReference type="ARBA" id="ARBA00022737"/>
    </source>
</evidence>
<dbReference type="PROSITE" id="PS50297">
    <property type="entry name" value="ANK_REP_REGION"/>
    <property type="match status" value="2"/>
</dbReference>
<dbReference type="PANTHER" id="PTHR24198:SF165">
    <property type="entry name" value="ANKYRIN REPEAT-CONTAINING PROTEIN-RELATED"/>
    <property type="match status" value="1"/>
</dbReference>
<dbReference type="OrthoDB" id="6022754at2759"/>
<dbReference type="OMA" id="WIKICER"/>
<dbReference type="InterPro" id="IPR002110">
    <property type="entry name" value="Ankyrin_rpt"/>
</dbReference>
<sequence length="836" mass="94444">MEFPLHSEVILNTGLGAVENCLKAGEDPNKRDDYGSAPLHCINFYDDEAYRMVQLLLNYGADMFSRDGLGRLPFQHALEHANKKACQTFVDRGFSLQKPDRMRNGTYELLHSLELFESDAVEVLQVLVDLGVDLSATLSSTGETLLHKAVETGASLETVQFLISTGISVNSSNSLGMTPLHMLRYLDCSNPTDKYDEEKSRHSKLVKLFVMEGHKINSQDIFGRALVHYVISEMRQSSLLQFLVRHGADLGIKDRNGVTPLHLACSWDNTANLRELIGNGCVVDIEDKNGATVLHYAVFYNNAIALKCLLNRCESCLVSKPDNSGKTPIHWARYFGYVQLIDILEDYFLCLDNGFQRGELPDFFPLKDEFNDIKKQEDVEKMQSKDFSLNGHPNRTLKKLLTSPVIGRLQVIPESQEIKFAVNKVIQRVAGIVSKAYPLFTFVPEISGSVSEGTKCGFPDEFDFLCTMVKLGKHFQEPNMESSPPMFCQLQLKPDLRLSASHEIMQYVDENNSLRSAKLINDFSGQLNQAFFEEEIWNDLPSLAPVSVCVMGANATKITLKWSGQVYRDLLISVDLVPAVHFPLFWPPNICETPLLHPKLKEKGVHVVMALHGECFFKHGEKHFRLSFSTAETAIFQALPEHVRSSYILAKAVRSTYVCSKIAPGIQIMQELPSSSDEERNNESDTEQSSHKETEVAVNLPEDNNVWADKVISSYFLKNALYLLVNKSCQKEIDLDIQNTSEDQVIAWGKAIYDFLDDCLEQGNLPSFLMPNLNLLEKNYDSEQHEKVFYGGLEFHPMDEDLMQDLDDALEGTREDVEHLRKPFIKMLKGIIHSSW</sequence>
<dbReference type="Proteomes" id="UP000275408">
    <property type="component" value="Unassembled WGS sequence"/>
</dbReference>
<feature type="repeat" description="ANK" evidence="3">
    <location>
        <begin position="141"/>
        <end position="174"/>
    </location>
</feature>
<name>A0A3M6US99_POCDA</name>
<evidence type="ECO:0000256" key="3">
    <source>
        <dbReference type="PROSITE-ProRule" id="PRU00023"/>
    </source>
</evidence>
<dbReference type="STRING" id="46731.A0A3M6US99"/>
<gene>
    <name evidence="6" type="ORF">pdam_00007183</name>
</gene>
<evidence type="ECO:0000256" key="2">
    <source>
        <dbReference type="ARBA" id="ARBA00023043"/>
    </source>
</evidence>
<dbReference type="SUPFAM" id="SSF48403">
    <property type="entry name" value="Ankyrin repeat"/>
    <property type="match status" value="1"/>
</dbReference>
<keyword evidence="2 3" id="KW-0040">ANK repeat</keyword>
<dbReference type="Gene3D" id="1.25.40.20">
    <property type="entry name" value="Ankyrin repeat-containing domain"/>
    <property type="match status" value="4"/>
</dbReference>
<dbReference type="PANTHER" id="PTHR24198">
    <property type="entry name" value="ANKYRIN REPEAT AND PROTEIN KINASE DOMAIN-CONTAINING PROTEIN"/>
    <property type="match status" value="1"/>
</dbReference>
<proteinExistence type="predicted"/>
<feature type="compositionally biased region" description="Basic and acidic residues" evidence="4">
    <location>
        <begin position="677"/>
        <end position="695"/>
    </location>
</feature>
<dbReference type="Gene3D" id="1.10.1410.40">
    <property type="match status" value="1"/>
</dbReference>
<dbReference type="SMART" id="SM01265">
    <property type="entry name" value="Mab-21"/>
    <property type="match status" value="1"/>
</dbReference>
<accession>A0A3M6US99</accession>